<evidence type="ECO:0008006" key="4">
    <source>
        <dbReference type="Google" id="ProtNLM"/>
    </source>
</evidence>
<keyword evidence="1" id="KW-0732">Signal</keyword>
<accession>T1KV42</accession>
<evidence type="ECO:0000313" key="2">
    <source>
        <dbReference type="EnsemblMetazoa" id="tetur22g02350.1"/>
    </source>
</evidence>
<evidence type="ECO:0000256" key="1">
    <source>
        <dbReference type="SAM" id="SignalP"/>
    </source>
</evidence>
<reference evidence="2" key="2">
    <citation type="submission" date="2015-06" db="UniProtKB">
        <authorList>
            <consortium name="EnsemblMetazoa"/>
        </authorList>
    </citation>
    <scope>IDENTIFICATION</scope>
</reference>
<name>T1KV42_TETUR</name>
<feature type="signal peptide" evidence="1">
    <location>
        <begin position="1"/>
        <end position="18"/>
    </location>
</feature>
<keyword evidence="3" id="KW-1185">Reference proteome</keyword>
<dbReference type="AlphaFoldDB" id="T1KV42"/>
<dbReference type="EMBL" id="CAEY01000589">
    <property type="status" value="NOT_ANNOTATED_CDS"/>
    <property type="molecule type" value="Genomic_DNA"/>
</dbReference>
<organism evidence="2 3">
    <name type="scientific">Tetranychus urticae</name>
    <name type="common">Two-spotted spider mite</name>
    <dbReference type="NCBI Taxonomy" id="32264"/>
    <lineage>
        <taxon>Eukaryota</taxon>
        <taxon>Metazoa</taxon>
        <taxon>Ecdysozoa</taxon>
        <taxon>Arthropoda</taxon>
        <taxon>Chelicerata</taxon>
        <taxon>Arachnida</taxon>
        <taxon>Acari</taxon>
        <taxon>Acariformes</taxon>
        <taxon>Trombidiformes</taxon>
        <taxon>Prostigmata</taxon>
        <taxon>Eleutherengona</taxon>
        <taxon>Raphignathae</taxon>
        <taxon>Tetranychoidea</taxon>
        <taxon>Tetranychidae</taxon>
        <taxon>Tetranychus</taxon>
    </lineage>
</organism>
<dbReference type="HOGENOM" id="CLU_2471967_0_0_1"/>
<sequence length="88" mass="10351">MNLFLSLSHSFSFSLFSSLNICASIFSITGSYCRCIHRNLLINWVFRCPKLTHNLSTCYTCQLGPYFLPYTIHYRYLWSLLFHRSLGN</sequence>
<evidence type="ECO:0000313" key="3">
    <source>
        <dbReference type="Proteomes" id="UP000015104"/>
    </source>
</evidence>
<proteinExistence type="predicted"/>
<dbReference type="Proteomes" id="UP000015104">
    <property type="component" value="Unassembled WGS sequence"/>
</dbReference>
<feature type="chain" id="PRO_5004581779" description="Secreted protein" evidence="1">
    <location>
        <begin position="19"/>
        <end position="88"/>
    </location>
</feature>
<dbReference type="EnsemblMetazoa" id="tetur22g02350.1">
    <property type="protein sequence ID" value="tetur22g02350.1"/>
    <property type="gene ID" value="tetur22g02350"/>
</dbReference>
<protein>
    <recommendedName>
        <fullName evidence="4">Secreted protein</fullName>
    </recommendedName>
</protein>
<reference evidence="3" key="1">
    <citation type="submission" date="2011-08" db="EMBL/GenBank/DDBJ databases">
        <authorList>
            <person name="Rombauts S."/>
        </authorList>
    </citation>
    <scope>NUCLEOTIDE SEQUENCE</scope>
    <source>
        <strain evidence="3">London</strain>
    </source>
</reference>